<evidence type="ECO:0000256" key="1">
    <source>
        <dbReference type="SAM" id="MobiDB-lite"/>
    </source>
</evidence>
<dbReference type="VEuPathDB" id="VectorBase:GPAI045791"/>
<feature type="compositionally biased region" description="Basic residues" evidence="1">
    <location>
        <begin position="324"/>
        <end position="336"/>
    </location>
</feature>
<reference evidence="3" key="1">
    <citation type="submission" date="2014-03" db="EMBL/GenBank/DDBJ databases">
        <authorList>
            <person name="Aksoy S."/>
            <person name="Warren W."/>
            <person name="Wilson R.K."/>
        </authorList>
    </citation>
    <scope>NUCLEOTIDE SEQUENCE [LARGE SCALE GENOMIC DNA]</scope>
    <source>
        <strain evidence="3">IAEA</strain>
    </source>
</reference>
<dbReference type="PANTHER" id="PTHR20929:SF11">
    <property type="entry name" value="DYNEIN AXONEMAL INTERMEDIATE CHAIN 7"/>
    <property type="match status" value="1"/>
</dbReference>
<dbReference type="InterPro" id="IPR023247">
    <property type="entry name" value="IC97/Dnai7-like"/>
</dbReference>
<evidence type="ECO:0000313" key="2">
    <source>
        <dbReference type="EnsemblMetazoa" id="GPAI045791-PA"/>
    </source>
</evidence>
<organism evidence="2 3">
    <name type="scientific">Glossina pallidipes</name>
    <name type="common">Tsetse fly</name>
    <dbReference type="NCBI Taxonomy" id="7398"/>
    <lineage>
        <taxon>Eukaryota</taxon>
        <taxon>Metazoa</taxon>
        <taxon>Ecdysozoa</taxon>
        <taxon>Arthropoda</taxon>
        <taxon>Hexapoda</taxon>
        <taxon>Insecta</taxon>
        <taxon>Pterygota</taxon>
        <taxon>Neoptera</taxon>
        <taxon>Endopterygota</taxon>
        <taxon>Diptera</taxon>
        <taxon>Brachycera</taxon>
        <taxon>Muscomorpha</taxon>
        <taxon>Hippoboscoidea</taxon>
        <taxon>Glossinidae</taxon>
        <taxon>Glossina</taxon>
    </lineage>
</organism>
<name>A0A1B0AHC3_GLOPL</name>
<feature type="region of interest" description="Disordered" evidence="1">
    <location>
        <begin position="318"/>
        <end position="347"/>
    </location>
</feature>
<protein>
    <submittedName>
        <fullName evidence="2">Casc1 domain-containing protein</fullName>
    </submittedName>
</protein>
<sequence length="616" mass="72399">MAKGRKRKPKSNRKKAISVRHEIGEFDIISSEKKKEQDLRQSHHITDLKTCIHFINEAVRSVEKQREKQHVLDKWDAYANCDSVPKPHIPADVHAKMAQFRIFEEISLGLASNWLLLADERSLLSQNIFRKNTTRKELLATTENEFEPQYAQTIDTYFEILRRMEYFLNDDRERKKVTKVALDHIEVLKEELQNEIRDLLNRYTYRVLSTGLYNKTEPRLLVEFHKLNLILHIPYSMLREGLTIQAVHTNFDHVSEKVTSFEPRSQKWTETLSSCMKELSECLQKEFDLQNEIQQEVRAQIVRNYEEYEKKQEEYLLAQDQKKSRNGKNNNKKKTMPKGIKMPKEPQDDEYPDVFEKFLQKESRDHKHFMDNIHNAQVVHLTNDEINLKSFLILGGIYELNYVQTPAVSDFGSLSMVWHLNYKNLVVDKDARIRSYSSNARPSRNQSVLDVRQMGANNLNRNLEALRETTDPENPLFVLVLEIPEYLCYWSELIVCQYEVTERNVRDEEKFDRRGSNTSVHESPHLDNIGEARANMTEQSPIVADNDGIVDGCYVQDFPLDTPVSLEELRKIDKFCVPQLITSFKFNKEIQEDERIKRQEKGPRLAPQLALRKRVT</sequence>
<dbReference type="AlphaFoldDB" id="A0A1B0AHC3"/>
<dbReference type="EnsemblMetazoa" id="GPAI045791-RA">
    <property type="protein sequence ID" value="GPAI045791-PA"/>
    <property type="gene ID" value="GPAI045791"/>
</dbReference>
<keyword evidence="3" id="KW-1185">Reference proteome</keyword>
<accession>A0A1B0AHC3</accession>
<dbReference type="GO" id="GO:0048487">
    <property type="term" value="F:beta-tubulin binding"/>
    <property type="evidence" value="ECO:0007669"/>
    <property type="project" value="TreeGrafter"/>
</dbReference>
<dbReference type="PANTHER" id="PTHR20929">
    <property type="entry name" value="LUNG ADENOMA SUSCEPTIBILITY 1-RELATED"/>
    <property type="match status" value="1"/>
</dbReference>
<dbReference type="Proteomes" id="UP000092445">
    <property type="component" value="Unassembled WGS sequence"/>
</dbReference>
<proteinExistence type="predicted"/>
<dbReference type="GO" id="GO:0008017">
    <property type="term" value="F:microtubule binding"/>
    <property type="evidence" value="ECO:0007669"/>
    <property type="project" value="TreeGrafter"/>
</dbReference>
<evidence type="ECO:0000313" key="3">
    <source>
        <dbReference type="Proteomes" id="UP000092445"/>
    </source>
</evidence>
<reference evidence="2" key="2">
    <citation type="submission" date="2020-05" db="UniProtKB">
        <authorList>
            <consortium name="EnsemblMetazoa"/>
        </authorList>
    </citation>
    <scope>IDENTIFICATION</scope>
    <source>
        <strain evidence="2">IAEA</strain>
    </source>
</reference>